<accession>A0ABV6Y9A4</accession>
<evidence type="ECO:0000313" key="2">
    <source>
        <dbReference type="Proteomes" id="UP001593940"/>
    </source>
</evidence>
<dbReference type="EMBL" id="JBHOMY010000035">
    <property type="protein sequence ID" value="MFC1457856.1"/>
    <property type="molecule type" value="Genomic_DNA"/>
</dbReference>
<gene>
    <name evidence="1" type="ORF">ACETIH_14265</name>
</gene>
<comment type="caution">
    <text evidence="1">The sequence shown here is derived from an EMBL/GenBank/DDBJ whole genome shotgun (WGS) entry which is preliminary data.</text>
</comment>
<name>A0ABV6Y9A4_9HYPH</name>
<dbReference type="RefSeq" id="WP_262031996.1">
    <property type="nucleotide sequence ID" value="NZ_JBHOMY010000035.1"/>
</dbReference>
<keyword evidence="2" id="KW-1185">Reference proteome</keyword>
<proteinExistence type="predicted"/>
<organism evidence="1 2">
    <name type="scientific">Microvirga arabica</name>
    <dbReference type="NCBI Taxonomy" id="1128671"/>
    <lineage>
        <taxon>Bacteria</taxon>
        <taxon>Pseudomonadati</taxon>
        <taxon>Pseudomonadota</taxon>
        <taxon>Alphaproteobacteria</taxon>
        <taxon>Hyphomicrobiales</taxon>
        <taxon>Methylobacteriaceae</taxon>
        <taxon>Microvirga</taxon>
    </lineage>
</organism>
<evidence type="ECO:0000313" key="1">
    <source>
        <dbReference type="EMBL" id="MFC1457856.1"/>
    </source>
</evidence>
<reference evidence="1 2" key="1">
    <citation type="submission" date="2024-09" db="EMBL/GenBank/DDBJ databases">
        <title>Nodulacao em especies de Leguminosae Basais da Amazonia e Caracterizacao dos Rizobios e Bacterias Associadas aos Nodulos.</title>
        <authorList>
            <person name="Jambeiro I.C.A."/>
            <person name="Lopes I.S."/>
            <person name="Aguiar E.R.G.R."/>
            <person name="Santos A.F.J."/>
            <person name="Dos Santos J.M.F."/>
            <person name="Gross E."/>
        </authorList>
    </citation>
    <scope>NUCLEOTIDE SEQUENCE [LARGE SCALE GENOMIC DNA]</scope>
    <source>
        <strain evidence="1 2">BRUESC1165</strain>
    </source>
</reference>
<evidence type="ECO:0008006" key="3">
    <source>
        <dbReference type="Google" id="ProtNLM"/>
    </source>
</evidence>
<dbReference type="Proteomes" id="UP001593940">
    <property type="component" value="Unassembled WGS sequence"/>
</dbReference>
<sequence length="44" mass="4587">MMHDMMSGPMGWMMEGMGLVGLLLGVALVLAIIALVKVIVGSGR</sequence>
<protein>
    <recommendedName>
        <fullName evidence="3">Oxaloacetate decarboxylase</fullName>
    </recommendedName>
</protein>